<dbReference type="EMBL" id="JAWRVI010000066">
    <property type="protein sequence ID" value="KAK4082107.1"/>
    <property type="molecule type" value="Genomic_DNA"/>
</dbReference>
<organism evidence="6 7">
    <name type="scientific">Purpureocillium lilacinum</name>
    <name type="common">Paecilomyces lilacinus</name>
    <dbReference type="NCBI Taxonomy" id="33203"/>
    <lineage>
        <taxon>Eukaryota</taxon>
        <taxon>Fungi</taxon>
        <taxon>Dikarya</taxon>
        <taxon>Ascomycota</taxon>
        <taxon>Pezizomycotina</taxon>
        <taxon>Sordariomycetes</taxon>
        <taxon>Hypocreomycetidae</taxon>
        <taxon>Hypocreales</taxon>
        <taxon>Ophiocordycipitaceae</taxon>
        <taxon>Purpureocillium</taxon>
    </lineage>
</organism>
<dbReference type="Proteomes" id="UP001287286">
    <property type="component" value="Unassembled WGS sequence"/>
</dbReference>
<dbReference type="EMBL" id="LCWV01000031">
    <property type="protein sequence ID" value="PWI65660.1"/>
    <property type="molecule type" value="Genomic_DNA"/>
</dbReference>
<feature type="region of interest" description="Disordered" evidence="3">
    <location>
        <begin position="96"/>
        <end position="176"/>
    </location>
</feature>
<reference evidence="5 8" key="4">
    <citation type="journal article" date="2024" name="Microbiol. Resour. Announc.">
        <title>Genome annotations for the ascomycete fungi Trichoderma harzianum, Trichoderma aggressivum, and Purpureocillium lilacinum.</title>
        <authorList>
            <person name="Beijen E.P.W."/>
            <person name="Ohm R.A."/>
        </authorList>
    </citation>
    <scope>NUCLEOTIDE SEQUENCE [LARGE SCALE GENOMIC DNA]</scope>
    <source>
        <strain evidence="5 8">CBS 150709</strain>
    </source>
</reference>
<comment type="subcellular location">
    <subcellularLocation>
        <location evidence="1">Nucleus</location>
    </subcellularLocation>
</comment>
<dbReference type="GO" id="GO:0000976">
    <property type="term" value="F:transcription cis-regulatory region binding"/>
    <property type="evidence" value="ECO:0007669"/>
    <property type="project" value="TreeGrafter"/>
</dbReference>
<reference evidence="6 7" key="2">
    <citation type="journal article" date="2016" name="Front. Microbiol.">
        <title>Genome and transcriptome sequences reveal the specific parasitism of the nematophagous Purpureocillium lilacinum 36-1.</title>
        <authorList>
            <person name="Xie J."/>
            <person name="Li S."/>
            <person name="Mo C."/>
            <person name="Xiao X."/>
            <person name="Peng D."/>
            <person name="Wang G."/>
            <person name="Xiao Y."/>
        </authorList>
    </citation>
    <scope>NUCLEOTIDE SEQUENCE [LARGE SCALE GENOMIC DNA]</scope>
    <source>
        <strain evidence="6 7">36-1</strain>
    </source>
</reference>
<feature type="compositionally biased region" description="Low complexity" evidence="3">
    <location>
        <begin position="130"/>
        <end position="141"/>
    </location>
</feature>
<evidence type="ECO:0000256" key="1">
    <source>
        <dbReference type="ARBA" id="ARBA00004123"/>
    </source>
</evidence>
<dbReference type="AlphaFoldDB" id="A0A2U3DTU1"/>
<dbReference type="GO" id="GO:0045944">
    <property type="term" value="P:positive regulation of transcription by RNA polymerase II"/>
    <property type="evidence" value="ECO:0007669"/>
    <property type="project" value="TreeGrafter"/>
</dbReference>
<sequence>MPARESSSSTRSKSQTHAAAAAATNGNGGNGTTSTKKPRGKPRGMRRDRDCRTCKARNVKCDLNRPQCLPCVEAGLACGGYPQRVVWAGESSSTLATASTKSKAEPQLHLHPPHAKPQPPPPRGRRRSSRSSISTSSSQSRPTDHPIPEIVSLAKLQGRDASSTSPRGGAGGGGGVDDHNSFINRLATFCQQIISARGRAGAAGNNGYLSDEAISLVAHLSDFVQARIQGYSSAAALGDGRAMTESMDAARHRLAALVGLNEALRVANPLALLAIAAFAFFEVYDSEFGEWQRHVYGARSLLDYHCRSRAELEQLSVTVTGLTEIVARLVWFDVLGAIARQSTGLIFDDWHREVLNEGFFEVVGCAADTFDLYVRVAKSDVASSDHLDSCVLAMDQLLRLDPSDVTDWGRSANAHRCAATIAVLAKLPGHAATPATQRAMRSAVDRACHIIASTPSSSPFYIFMAVTAYLAGLHATTDQQRNVVRGYWQSCTTAGVPRYPCALAKCEATWASRGVIPGDPSGGGLQRVPPTCPEGAHRFPSQQGNRPTVCGEVAKLRPQIARAGVDSVAKLVGVQESGLRTKRHEKRNANERMRFLAFSFSFPDRPPPRPMLAVVPAPFSFSCRDTKRGSWQVRAISQHPVVPPGRTSPLPPRVWE</sequence>
<evidence type="ECO:0000313" key="6">
    <source>
        <dbReference type="EMBL" id="PWI65660.1"/>
    </source>
</evidence>
<evidence type="ECO:0000256" key="3">
    <source>
        <dbReference type="SAM" id="MobiDB-lite"/>
    </source>
</evidence>
<evidence type="ECO:0000313" key="7">
    <source>
        <dbReference type="Proteomes" id="UP000245956"/>
    </source>
</evidence>
<dbReference type="InterPro" id="IPR001138">
    <property type="entry name" value="Zn2Cys6_DnaBD"/>
</dbReference>
<dbReference type="PROSITE" id="PS50048">
    <property type="entry name" value="ZN2_CY6_FUNGAL_2"/>
    <property type="match status" value="1"/>
</dbReference>
<evidence type="ECO:0000259" key="4">
    <source>
        <dbReference type="PROSITE" id="PS50048"/>
    </source>
</evidence>
<dbReference type="Proteomes" id="UP000245956">
    <property type="component" value="Unassembled WGS sequence"/>
</dbReference>
<reference evidence="6" key="1">
    <citation type="submission" date="2015-05" db="EMBL/GenBank/DDBJ databases">
        <authorList>
            <person name="Wang D.B."/>
            <person name="Wang M."/>
        </authorList>
    </citation>
    <scope>NUCLEOTIDE SEQUENCE</scope>
    <source>
        <strain evidence="6">36-1</strain>
    </source>
</reference>
<evidence type="ECO:0000313" key="8">
    <source>
        <dbReference type="Proteomes" id="UP001287286"/>
    </source>
</evidence>
<feature type="region of interest" description="Disordered" evidence="3">
    <location>
        <begin position="1"/>
        <end position="50"/>
    </location>
</feature>
<feature type="compositionally biased region" description="Low complexity" evidence="3">
    <location>
        <begin position="1"/>
        <end position="25"/>
    </location>
</feature>
<dbReference type="Pfam" id="PF00172">
    <property type="entry name" value="Zn_clus"/>
    <property type="match status" value="1"/>
</dbReference>
<dbReference type="PANTHER" id="PTHR37534:SF51">
    <property type="entry name" value="ACRIFLAVINE SENSITIVITY CONTROL PROTEIN ACR-2"/>
    <property type="match status" value="1"/>
</dbReference>
<protein>
    <submittedName>
        <fullName evidence="5">Transcriptional regulator family: Fungal Specific TF</fullName>
    </submittedName>
</protein>
<dbReference type="SMART" id="SM00066">
    <property type="entry name" value="GAL4"/>
    <property type="match status" value="1"/>
</dbReference>
<dbReference type="GO" id="GO:0008270">
    <property type="term" value="F:zinc ion binding"/>
    <property type="evidence" value="ECO:0007669"/>
    <property type="project" value="InterPro"/>
</dbReference>
<proteinExistence type="predicted"/>
<reference evidence="5" key="3">
    <citation type="submission" date="2023-11" db="EMBL/GenBank/DDBJ databases">
        <authorList>
            <person name="Beijen E."/>
            <person name="Ohm R.A."/>
        </authorList>
    </citation>
    <scope>NUCLEOTIDE SEQUENCE</scope>
    <source>
        <strain evidence="5">CBS 150709</strain>
    </source>
</reference>
<dbReference type="GO" id="GO:0005634">
    <property type="term" value="C:nucleus"/>
    <property type="evidence" value="ECO:0007669"/>
    <property type="project" value="UniProtKB-SubCell"/>
</dbReference>
<dbReference type="SUPFAM" id="SSF57701">
    <property type="entry name" value="Zn2/Cys6 DNA-binding domain"/>
    <property type="match status" value="1"/>
</dbReference>
<evidence type="ECO:0000313" key="5">
    <source>
        <dbReference type="EMBL" id="KAK4082107.1"/>
    </source>
</evidence>
<dbReference type="InterPro" id="IPR021858">
    <property type="entry name" value="Fun_TF"/>
</dbReference>
<dbReference type="Pfam" id="PF11951">
    <property type="entry name" value="Fungal_trans_2"/>
    <property type="match status" value="1"/>
</dbReference>
<name>A0A2U3DTU1_PURLI</name>
<dbReference type="CDD" id="cd00067">
    <property type="entry name" value="GAL4"/>
    <property type="match status" value="1"/>
</dbReference>
<dbReference type="Gene3D" id="4.10.240.10">
    <property type="entry name" value="Zn(2)-C6 fungal-type DNA-binding domain"/>
    <property type="match status" value="1"/>
</dbReference>
<feature type="domain" description="Zn(2)-C6 fungal-type" evidence="4">
    <location>
        <begin position="50"/>
        <end position="78"/>
    </location>
</feature>
<gene>
    <name evidence="6" type="ORF">PCL_06865</name>
    <name evidence="5" type="ORF">Purlil1_11330</name>
</gene>
<keyword evidence="2" id="KW-0539">Nucleus</keyword>
<dbReference type="GO" id="GO:0000981">
    <property type="term" value="F:DNA-binding transcription factor activity, RNA polymerase II-specific"/>
    <property type="evidence" value="ECO:0007669"/>
    <property type="project" value="InterPro"/>
</dbReference>
<evidence type="ECO:0000256" key="2">
    <source>
        <dbReference type="ARBA" id="ARBA00023242"/>
    </source>
</evidence>
<accession>A0A2U3DTU1</accession>
<keyword evidence="8" id="KW-1185">Reference proteome</keyword>
<comment type="caution">
    <text evidence="6">The sequence shown here is derived from an EMBL/GenBank/DDBJ whole genome shotgun (WGS) entry which is preliminary data.</text>
</comment>
<dbReference type="InterPro" id="IPR036864">
    <property type="entry name" value="Zn2-C6_fun-type_DNA-bd_sf"/>
</dbReference>
<dbReference type="PANTHER" id="PTHR37534">
    <property type="entry name" value="TRANSCRIPTIONAL ACTIVATOR PROTEIN UGA3"/>
    <property type="match status" value="1"/>
</dbReference>